<evidence type="ECO:0000256" key="5">
    <source>
        <dbReference type="ARBA" id="ARBA00022723"/>
    </source>
</evidence>
<evidence type="ECO:0000256" key="6">
    <source>
        <dbReference type="ARBA" id="ARBA00023453"/>
    </source>
</evidence>
<evidence type="ECO:0000256" key="4">
    <source>
        <dbReference type="ARBA" id="ARBA00022691"/>
    </source>
</evidence>
<dbReference type="PROSITE" id="PS51682">
    <property type="entry name" value="SAM_OMT_I"/>
    <property type="match status" value="2"/>
</dbReference>
<keyword evidence="5" id="KW-0479">Metal-binding</keyword>
<name>A0A978UKZ7_ZIZJJ</name>
<dbReference type="Pfam" id="PF01596">
    <property type="entry name" value="Methyltransf_3"/>
    <property type="match status" value="2"/>
</dbReference>
<dbReference type="Gene3D" id="3.40.50.150">
    <property type="entry name" value="Vaccinia Virus protein VP39"/>
    <property type="match status" value="2"/>
</dbReference>
<dbReference type="Proteomes" id="UP000813462">
    <property type="component" value="Unassembled WGS sequence"/>
</dbReference>
<gene>
    <name evidence="7" type="ORF">FEM48_Zijuj10G0033000</name>
</gene>
<dbReference type="InterPro" id="IPR002935">
    <property type="entry name" value="SAM_O-MeTrfase"/>
</dbReference>
<dbReference type="GO" id="GO:0032259">
    <property type="term" value="P:methylation"/>
    <property type="evidence" value="ECO:0007669"/>
    <property type="project" value="UniProtKB-KW"/>
</dbReference>
<dbReference type="GO" id="GO:0046872">
    <property type="term" value="F:metal ion binding"/>
    <property type="evidence" value="ECO:0007669"/>
    <property type="project" value="UniProtKB-KW"/>
</dbReference>
<organism evidence="7 8">
    <name type="scientific">Ziziphus jujuba var. spinosa</name>
    <dbReference type="NCBI Taxonomy" id="714518"/>
    <lineage>
        <taxon>Eukaryota</taxon>
        <taxon>Viridiplantae</taxon>
        <taxon>Streptophyta</taxon>
        <taxon>Embryophyta</taxon>
        <taxon>Tracheophyta</taxon>
        <taxon>Spermatophyta</taxon>
        <taxon>Magnoliopsida</taxon>
        <taxon>eudicotyledons</taxon>
        <taxon>Gunneridae</taxon>
        <taxon>Pentapetalae</taxon>
        <taxon>rosids</taxon>
        <taxon>fabids</taxon>
        <taxon>Rosales</taxon>
        <taxon>Rhamnaceae</taxon>
        <taxon>Paliureae</taxon>
        <taxon>Ziziphus</taxon>
    </lineage>
</organism>
<evidence type="ECO:0008006" key="9">
    <source>
        <dbReference type="Google" id="ProtNLM"/>
    </source>
</evidence>
<evidence type="ECO:0000313" key="8">
    <source>
        <dbReference type="Proteomes" id="UP000813462"/>
    </source>
</evidence>
<dbReference type="SUPFAM" id="SSF53335">
    <property type="entry name" value="S-adenosyl-L-methionine-dependent methyltransferases"/>
    <property type="match status" value="2"/>
</dbReference>
<comment type="caution">
    <text evidence="7">The sequence shown here is derived from an EMBL/GenBank/DDBJ whole genome shotgun (WGS) entry which is preliminary data.</text>
</comment>
<dbReference type="CDD" id="cd02440">
    <property type="entry name" value="AdoMet_MTases"/>
    <property type="match status" value="2"/>
</dbReference>
<evidence type="ECO:0000256" key="2">
    <source>
        <dbReference type="ARBA" id="ARBA00022603"/>
    </source>
</evidence>
<proteinExistence type="inferred from homology"/>
<dbReference type="AlphaFoldDB" id="A0A978UKZ7"/>
<comment type="function">
    <text evidence="1">Methylates caffeoyl-CoA to feruloyl-CoA and 5-hydroxyferuloyl-CoA to sinapoyl-CoA. Plays a role in the synthesis of feruloylated polysaccharides. Involved in the reinforcement of the plant cell wall. Also involved in the responding to wounding or pathogen challenge by the increased formation of cell wall-bound ferulic acid polymers.</text>
</comment>
<keyword evidence="4" id="KW-0949">S-adenosyl-L-methionine</keyword>
<dbReference type="GO" id="GO:0008757">
    <property type="term" value="F:S-adenosylmethionine-dependent methyltransferase activity"/>
    <property type="evidence" value="ECO:0007669"/>
    <property type="project" value="TreeGrafter"/>
</dbReference>
<keyword evidence="3" id="KW-0808">Transferase</keyword>
<dbReference type="PANTHER" id="PTHR10509">
    <property type="entry name" value="O-METHYLTRANSFERASE-RELATED"/>
    <property type="match status" value="1"/>
</dbReference>
<dbReference type="InterPro" id="IPR029063">
    <property type="entry name" value="SAM-dependent_MTases_sf"/>
</dbReference>
<dbReference type="EMBL" id="JAEACU010000010">
    <property type="protein sequence ID" value="KAH7515499.1"/>
    <property type="molecule type" value="Genomic_DNA"/>
</dbReference>
<evidence type="ECO:0000313" key="7">
    <source>
        <dbReference type="EMBL" id="KAH7515499.1"/>
    </source>
</evidence>
<evidence type="ECO:0000256" key="1">
    <source>
        <dbReference type="ARBA" id="ARBA00002334"/>
    </source>
</evidence>
<evidence type="ECO:0000256" key="3">
    <source>
        <dbReference type="ARBA" id="ARBA00022679"/>
    </source>
</evidence>
<keyword evidence="2" id="KW-0489">Methyltransferase</keyword>
<reference evidence="7" key="1">
    <citation type="journal article" date="2021" name="Front. Plant Sci.">
        <title>Chromosome-Scale Genome Assembly for Chinese Sour Jujube and Insights Into Its Genome Evolution and Domestication Signature.</title>
        <authorList>
            <person name="Shen L.-Y."/>
            <person name="Luo H."/>
            <person name="Wang X.-L."/>
            <person name="Wang X.-M."/>
            <person name="Qiu X.-J."/>
            <person name="Liu H."/>
            <person name="Zhou S.-S."/>
            <person name="Jia K.-H."/>
            <person name="Nie S."/>
            <person name="Bao Y.-T."/>
            <person name="Zhang R.-G."/>
            <person name="Yun Q.-Z."/>
            <person name="Chai Y.-H."/>
            <person name="Lu J.-Y."/>
            <person name="Li Y."/>
            <person name="Zhao S.-W."/>
            <person name="Mao J.-F."/>
            <person name="Jia S.-G."/>
            <person name="Mao Y.-M."/>
        </authorList>
    </citation>
    <scope>NUCLEOTIDE SEQUENCE</scope>
    <source>
        <strain evidence="7">AT0</strain>
        <tissue evidence="7">Leaf</tissue>
    </source>
</reference>
<dbReference type="InterPro" id="IPR050362">
    <property type="entry name" value="Cation-dep_OMT"/>
</dbReference>
<sequence>MAENLEEEKNILKSQALLEYILEKNAYPREHEQLKRLREATVKKYKELGILGVPADEGLLLSMFLKVMNAKNTLEVGVFTGYSLLATALALPADGKITAIDIDREAYEVGLPFIRAAGVEHKINFIQSDGVAALNELINDGENEGAFDFAFVDAKKEDYIKYYEALLKLVKVGGVIAFDNTLWILGVPADEGLLLSMFLKVMNAKNTLEVGVFTGYSLLATALALPADGKVTAIDIDREAYEVGLPFIRAAGVEHKINFIQSDGVAALNELVNNGENEGAFDFAFMDAKKEDYIKYFEALLKLVKVGGVIAFDNTLWYGSVAEADEKFSSFTREIKKHVLKINEILANDPRIESSLVSIGDGVTFCRRLY</sequence>
<comment type="similarity">
    <text evidence="6">Belongs to the class I-like SAM-binding methyltransferase superfamily. Cation-dependent O-methyltransferase family.</text>
</comment>
<accession>A0A978UKZ7</accession>
<protein>
    <recommendedName>
        <fullName evidence="9">Flavonoid 3',5'-methyltransferase-like</fullName>
    </recommendedName>
</protein>
<dbReference type="GO" id="GO:0008171">
    <property type="term" value="F:O-methyltransferase activity"/>
    <property type="evidence" value="ECO:0007669"/>
    <property type="project" value="InterPro"/>
</dbReference>
<dbReference type="PANTHER" id="PTHR10509:SF34">
    <property type="entry name" value="TAPETUM-SPECIFIC METHYLTRANSFERASE 1"/>
    <property type="match status" value="1"/>
</dbReference>